<dbReference type="Gene3D" id="4.10.60.10">
    <property type="entry name" value="Zinc finger, CCHC-type"/>
    <property type="match status" value="1"/>
</dbReference>
<evidence type="ECO:0000313" key="4">
    <source>
        <dbReference type="EMBL" id="RLN19787.1"/>
    </source>
</evidence>
<reference evidence="5" key="1">
    <citation type="journal article" date="2019" name="Nat. Commun.">
        <title>The genome of broomcorn millet.</title>
        <authorList>
            <person name="Zou C."/>
            <person name="Miki D."/>
            <person name="Li D."/>
            <person name="Tang Q."/>
            <person name="Xiao L."/>
            <person name="Rajput S."/>
            <person name="Deng P."/>
            <person name="Jia W."/>
            <person name="Huang R."/>
            <person name="Zhang M."/>
            <person name="Sun Y."/>
            <person name="Hu J."/>
            <person name="Fu X."/>
            <person name="Schnable P.S."/>
            <person name="Li F."/>
            <person name="Zhang H."/>
            <person name="Feng B."/>
            <person name="Zhu X."/>
            <person name="Liu R."/>
            <person name="Schnable J.C."/>
            <person name="Zhu J.-K."/>
            <person name="Zhang H."/>
        </authorList>
    </citation>
    <scope>NUCLEOTIDE SEQUENCE [LARGE SCALE GENOMIC DNA]</scope>
</reference>
<dbReference type="GO" id="GO:0008270">
    <property type="term" value="F:zinc ion binding"/>
    <property type="evidence" value="ECO:0007669"/>
    <property type="project" value="UniProtKB-KW"/>
</dbReference>
<dbReference type="GO" id="GO:0003676">
    <property type="term" value="F:nucleic acid binding"/>
    <property type="evidence" value="ECO:0007669"/>
    <property type="project" value="InterPro"/>
</dbReference>
<evidence type="ECO:0000256" key="1">
    <source>
        <dbReference type="PROSITE-ProRule" id="PRU00047"/>
    </source>
</evidence>
<dbReference type="PROSITE" id="PS50158">
    <property type="entry name" value="ZF_CCHC"/>
    <property type="match status" value="1"/>
</dbReference>
<proteinExistence type="predicted"/>
<keyword evidence="1" id="KW-0863">Zinc-finger</keyword>
<dbReference type="SMART" id="SM00343">
    <property type="entry name" value="ZnF_C2HC"/>
    <property type="match status" value="2"/>
</dbReference>
<dbReference type="OrthoDB" id="3863715at2759"/>
<evidence type="ECO:0000256" key="2">
    <source>
        <dbReference type="SAM" id="MobiDB-lite"/>
    </source>
</evidence>
<dbReference type="Proteomes" id="UP000275267">
    <property type="component" value="Unassembled WGS sequence"/>
</dbReference>
<evidence type="ECO:0000259" key="3">
    <source>
        <dbReference type="PROSITE" id="PS50158"/>
    </source>
</evidence>
<feature type="region of interest" description="Disordered" evidence="2">
    <location>
        <begin position="34"/>
        <end position="72"/>
    </location>
</feature>
<dbReference type="InterPro" id="IPR036875">
    <property type="entry name" value="Znf_CCHC_sf"/>
</dbReference>
<feature type="compositionally biased region" description="Basic residues" evidence="2">
    <location>
        <begin position="48"/>
        <end position="57"/>
    </location>
</feature>
<evidence type="ECO:0000313" key="5">
    <source>
        <dbReference type="Proteomes" id="UP000275267"/>
    </source>
</evidence>
<dbReference type="InterPro" id="IPR001878">
    <property type="entry name" value="Znf_CCHC"/>
</dbReference>
<comment type="caution">
    <text evidence="4">The sequence shown here is derived from an EMBL/GenBank/DDBJ whole genome shotgun (WGS) entry which is preliminary data.</text>
</comment>
<gene>
    <name evidence="4" type="ORF">C2845_PM02G43310</name>
</gene>
<protein>
    <recommendedName>
        <fullName evidence="3">CCHC-type domain-containing protein</fullName>
    </recommendedName>
</protein>
<feature type="compositionally biased region" description="Low complexity" evidence="2">
    <location>
        <begin position="58"/>
        <end position="72"/>
    </location>
</feature>
<dbReference type="AlphaFoldDB" id="A0A3L6SFG7"/>
<dbReference type="SUPFAM" id="SSF57756">
    <property type="entry name" value="Retrovirus zinc finger-like domains"/>
    <property type="match status" value="1"/>
</dbReference>
<accession>A0A3L6SFG7</accession>
<feature type="domain" description="CCHC-type" evidence="3">
    <location>
        <begin position="105"/>
        <end position="120"/>
    </location>
</feature>
<keyword evidence="1" id="KW-0862">Zinc</keyword>
<organism evidence="4 5">
    <name type="scientific">Panicum miliaceum</name>
    <name type="common">Proso millet</name>
    <name type="synonym">Broomcorn millet</name>
    <dbReference type="NCBI Taxonomy" id="4540"/>
    <lineage>
        <taxon>Eukaryota</taxon>
        <taxon>Viridiplantae</taxon>
        <taxon>Streptophyta</taxon>
        <taxon>Embryophyta</taxon>
        <taxon>Tracheophyta</taxon>
        <taxon>Spermatophyta</taxon>
        <taxon>Magnoliopsida</taxon>
        <taxon>Liliopsida</taxon>
        <taxon>Poales</taxon>
        <taxon>Poaceae</taxon>
        <taxon>PACMAD clade</taxon>
        <taxon>Panicoideae</taxon>
        <taxon>Panicodae</taxon>
        <taxon>Paniceae</taxon>
        <taxon>Panicinae</taxon>
        <taxon>Panicum</taxon>
        <taxon>Panicum sect. Panicum</taxon>
    </lineage>
</organism>
<keyword evidence="5" id="KW-1185">Reference proteome</keyword>
<keyword evidence="1" id="KW-0479">Metal-binding</keyword>
<sequence length="177" mass="20201">MEAPPQAASPQPDPRCKVPFRLQSIVVAPSVKSRERQLAGSCSDTRSWKKVKSRSSQHHASSTSSRLPRRSQLSSSTAFLNHMHGRCFRCLARDHKVAVCRDPPKCFYCSRSGHLYKTCPARRKLQARRPAMERLRSNFVDRRPVHERLHFLDEFPPLAAPTMLRQPIHERLGPASL</sequence>
<dbReference type="EMBL" id="PQIB02000005">
    <property type="protein sequence ID" value="RLN19787.1"/>
    <property type="molecule type" value="Genomic_DNA"/>
</dbReference>
<name>A0A3L6SFG7_PANMI</name>